<proteinExistence type="predicted"/>
<reference evidence="1 2" key="1">
    <citation type="submission" date="2020-07" db="EMBL/GenBank/DDBJ databases">
        <title>Sequencing the genomes of 1000 actinobacteria strains.</title>
        <authorList>
            <person name="Klenk H.-P."/>
        </authorList>
    </citation>
    <scope>NUCLEOTIDE SEQUENCE [LARGE SCALE GENOMIC DNA]</scope>
    <source>
        <strain evidence="1 2">DSM 45772</strain>
    </source>
</reference>
<dbReference type="EMBL" id="JACCBN010000001">
    <property type="protein sequence ID" value="NYD36982.1"/>
    <property type="molecule type" value="Genomic_DNA"/>
</dbReference>
<accession>A0A7Y9J675</accession>
<sequence>MRPVLDEALLDDTGRLLDADRVGVLRGAATAGAQVRATWAAAQEAGIAGLSGLRPRALVLLARPGPERAVAAITAALLEPTCPCPVVVTGSAPPWLGPLDVVVVSHRGSERDPADAAIAEAVDRAVRRNAHVVLTGPPDGPAPAAAAGRAIQVAPRVPVMDGLAAPTDLAAAYATARALDLLDVDGEALADRLDDEAERSGPRHEAFVAPAKALALRLAEHTPLLWGTDPTAIAVAGYGTVALAAHAGVVAHAGGLSAAVGVPALAARLDGGTGIDSIFADPFDDPGPDGPPPRLVVVTVAEDVPTRRLAQDAERRWPAADRLELDDLELAGPGVGRDAVRAGVLALRLDLAALYLGLATGSLGADPEAERDPDAVPGIGA</sequence>
<keyword evidence="2" id="KW-1185">Reference proteome</keyword>
<protein>
    <recommendedName>
        <fullName evidence="3">Phosphoglucose isomerase-like protein</fullName>
    </recommendedName>
</protein>
<dbReference type="RefSeq" id="WP_343054203.1">
    <property type="nucleotide sequence ID" value="NZ_BAABHP010000014.1"/>
</dbReference>
<dbReference type="GO" id="GO:1901135">
    <property type="term" value="P:carbohydrate derivative metabolic process"/>
    <property type="evidence" value="ECO:0007669"/>
    <property type="project" value="InterPro"/>
</dbReference>
<dbReference type="SUPFAM" id="SSF53697">
    <property type="entry name" value="SIS domain"/>
    <property type="match status" value="1"/>
</dbReference>
<dbReference type="InterPro" id="IPR046348">
    <property type="entry name" value="SIS_dom_sf"/>
</dbReference>
<name>A0A7Y9J675_9PSEU</name>
<dbReference type="AlphaFoldDB" id="A0A7Y9J675"/>
<evidence type="ECO:0008006" key="3">
    <source>
        <dbReference type="Google" id="ProtNLM"/>
    </source>
</evidence>
<dbReference type="GO" id="GO:0097367">
    <property type="term" value="F:carbohydrate derivative binding"/>
    <property type="evidence" value="ECO:0007669"/>
    <property type="project" value="InterPro"/>
</dbReference>
<gene>
    <name evidence="1" type="ORF">BJ983_003084</name>
</gene>
<dbReference type="Proteomes" id="UP000535890">
    <property type="component" value="Unassembled WGS sequence"/>
</dbReference>
<comment type="caution">
    <text evidence="1">The sequence shown here is derived from an EMBL/GenBank/DDBJ whole genome shotgun (WGS) entry which is preliminary data.</text>
</comment>
<evidence type="ECO:0000313" key="2">
    <source>
        <dbReference type="Proteomes" id="UP000535890"/>
    </source>
</evidence>
<evidence type="ECO:0000313" key="1">
    <source>
        <dbReference type="EMBL" id="NYD36982.1"/>
    </source>
</evidence>
<organism evidence="1 2">
    <name type="scientific">Actinomycetospora corticicola</name>
    <dbReference type="NCBI Taxonomy" id="663602"/>
    <lineage>
        <taxon>Bacteria</taxon>
        <taxon>Bacillati</taxon>
        <taxon>Actinomycetota</taxon>
        <taxon>Actinomycetes</taxon>
        <taxon>Pseudonocardiales</taxon>
        <taxon>Pseudonocardiaceae</taxon>
        <taxon>Actinomycetospora</taxon>
    </lineage>
</organism>